<organism evidence="1 2">
    <name type="scientific">Psychracetigena formicireducens</name>
    <dbReference type="NCBI Taxonomy" id="2986056"/>
    <lineage>
        <taxon>Bacteria</taxon>
        <taxon>Bacillati</taxon>
        <taxon>Candidatus Lithacetigenota</taxon>
        <taxon>Candidatus Psychracetigena</taxon>
    </lineage>
</organism>
<evidence type="ECO:0000313" key="1">
    <source>
        <dbReference type="EMBL" id="MBT9145943.1"/>
    </source>
</evidence>
<reference evidence="1 2" key="1">
    <citation type="journal article" date="2021" name="bioRxiv">
        <title>Unique metabolic strategies in Hadean analogues reveal hints for primordial physiology.</title>
        <authorList>
            <person name="Nobu M.K."/>
            <person name="Nakai R."/>
            <person name="Tamazawa S."/>
            <person name="Mori H."/>
            <person name="Toyoda A."/>
            <person name="Ijiri A."/>
            <person name="Suzuki S."/>
            <person name="Kurokawa K."/>
            <person name="Kamagata Y."/>
            <person name="Tamaki H."/>
        </authorList>
    </citation>
    <scope>NUCLEOTIDE SEQUENCE [LARGE SCALE GENOMIC DNA]</scope>
    <source>
        <strain evidence="1">BS525</strain>
    </source>
</reference>
<gene>
    <name evidence="1" type="ORF">DDT42_01821</name>
</gene>
<evidence type="ECO:0000313" key="2">
    <source>
        <dbReference type="Proteomes" id="UP000811545"/>
    </source>
</evidence>
<accession>A0A9E2BI05</accession>
<dbReference type="Proteomes" id="UP000811545">
    <property type="component" value="Unassembled WGS sequence"/>
</dbReference>
<dbReference type="EMBL" id="QLTW01000236">
    <property type="protein sequence ID" value="MBT9145943.1"/>
    <property type="molecule type" value="Genomic_DNA"/>
</dbReference>
<proteinExistence type="predicted"/>
<protein>
    <submittedName>
        <fullName evidence="1">Uncharacterized protein</fullName>
    </submittedName>
</protein>
<dbReference type="AlphaFoldDB" id="A0A9E2BI05"/>
<comment type="caution">
    <text evidence="1">The sequence shown here is derived from an EMBL/GenBank/DDBJ whole genome shotgun (WGS) entry which is preliminary data.</text>
</comment>
<sequence>MNPKVTIIILNWNGLEDIRYNNVNLNAYESLNGSYDES</sequence>
<name>A0A9E2BI05_PSYF1</name>